<dbReference type="InterPro" id="IPR056396">
    <property type="entry name" value="HEAT_SCC3-SA"/>
</dbReference>
<dbReference type="GO" id="GO:0000785">
    <property type="term" value="C:chromatin"/>
    <property type="evidence" value="ECO:0007669"/>
    <property type="project" value="TreeGrafter"/>
</dbReference>
<protein>
    <recommendedName>
        <fullName evidence="1">Cohesin subunit SCC3/SA HEAT-repeats domain-containing protein</fullName>
    </recommendedName>
</protein>
<keyword evidence="3" id="KW-1185">Reference proteome</keyword>
<evidence type="ECO:0000313" key="3">
    <source>
        <dbReference type="Proteomes" id="UP000044602"/>
    </source>
</evidence>
<organism evidence="2 3">
    <name type="scientific">Verticillium longisporum</name>
    <name type="common">Verticillium dahliae var. longisporum</name>
    <dbReference type="NCBI Taxonomy" id="100787"/>
    <lineage>
        <taxon>Eukaryota</taxon>
        <taxon>Fungi</taxon>
        <taxon>Dikarya</taxon>
        <taxon>Ascomycota</taxon>
        <taxon>Pezizomycotina</taxon>
        <taxon>Sordariomycetes</taxon>
        <taxon>Hypocreomycetidae</taxon>
        <taxon>Glomerellales</taxon>
        <taxon>Plectosphaerellaceae</taxon>
        <taxon>Verticillium</taxon>
    </lineage>
</organism>
<evidence type="ECO:0000313" key="2">
    <source>
        <dbReference type="EMBL" id="CRK22234.1"/>
    </source>
</evidence>
<gene>
    <name evidence="2" type="ORF">BN1708_017938</name>
</gene>
<dbReference type="GO" id="GO:0007062">
    <property type="term" value="P:sister chromatid cohesion"/>
    <property type="evidence" value="ECO:0007669"/>
    <property type="project" value="TreeGrafter"/>
</dbReference>
<sequence>VVRDWKLLAGYLLYDHTVSSKSKSKAKNSQTAIKNLIRPDDSEEAALLEVMAAAVTLALSQPVDAKRSGRHENSDAQEETALELAAMIPRLLNKFGADPSTAKIVLRMEHALKLDVFQQLRQDS</sequence>
<dbReference type="AlphaFoldDB" id="A0A0G4LJV2"/>
<dbReference type="PANTHER" id="PTHR11199">
    <property type="entry name" value="STROMAL ANTIGEN"/>
    <property type="match status" value="1"/>
</dbReference>
<feature type="non-terminal residue" evidence="2">
    <location>
        <position position="1"/>
    </location>
</feature>
<dbReference type="GO" id="GO:0005634">
    <property type="term" value="C:nucleus"/>
    <property type="evidence" value="ECO:0007669"/>
    <property type="project" value="TreeGrafter"/>
</dbReference>
<accession>A0A0G4LJV2</accession>
<dbReference type="PANTHER" id="PTHR11199:SF0">
    <property type="entry name" value="LD34181P-RELATED"/>
    <property type="match status" value="1"/>
</dbReference>
<reference evidence="2 3" key="1">
    <citation type="submission" date="2015-05" db="EMBL/GenBank/DDBJ databases">
        <authorList>
            <person name="Wang D.B."/>
            <person name="Wang M."/>
        </authorList>
    </citation>
    <scope>NUCLEOTIDE SEQUENCE [LARGE SCALE GENOMIC DNA]</scope>
    <source>
        <strain evidence="2">VL1</strain>
    </source>
</reference>
<dbReference type="Proteomes" id="UP000044602">
    <property type="component" value="Unassembled WGS sequence"/>
</dbReference>
<dbReference type="STRING" id="100787.A0A0G4LJV2"/>
<dbReference type="InterPro" id="IPR039662">
    <property type="entry name" value="Cohesin_Scc3/SA"/>
</dbReference>
<proteinExistence type="predicted"/>
<evidence type="ECO:0000259" key="1">
    <source>
        <dbReference type="Pfam" id="PF24571"/>
    </source>
</evidence>
<dbReference type="EMBL" id="CVQH01013803">
    <property type="protein sequence ID" value="CRK22234.1"/>
    <property type="molecule type" value="Genomic_DNA"/>
</dbReference>
<dbReference type="Pfam" id="PF24571">
    <property type="entry name" value="HEAT_SCC3-SA"/>
    <property type="match status" value="1"/>
</dbReference>
<feature type="non-terminal residue" evidence="2">
    <location>
        <position position="124"/>
    </location>
</feature>
<name>A0A0G4LJV2_VERLO</name>
<feature type="domain" description="Cohesin subunit SCC3/SA HEAT-repeats" evidence="1">
    <location>
        <begin position="40"/>
        <end position="123"/>
    </location>
</feature>
<dbReference type="GO" id="GO:0008278">
    <property type="term" value="C:cohesin complex"/>
    <property type="evidence" value="ECO:0007669"/>
    <property type="project" value="TreeGrafter"/>
</dbReference>
<dbReference type="GO" id="GO:0003682">
    <property type="term" value="F:chromatin binding"/>
    <property type="evidence" value="ECO:0007669"/>
    <property type="project" value="TreeGrafter"/>
</dbReference>